<evidence type="ECO:0000313" key="1">
    <source>
        <dbReference type="EMBL" id="WWQ64612.1"/>
    </source>
</evidence>
<organism evidence="1 2">
    <name type="scientific">Streptomyces citrinus</name>
    <dbReference type="NCBI Taxonomy" id="3118173"/>
    <lineage>
        <taxon>Bacteria</taxon>
        <taxon>Bacillati</taxon>
        <taxon>Actinomycetota</taxon>
        <taxon>Actinomycetes</taxon>
        <taxon>Kitasatosporales</taxon>
        <taxon>Streptomycetaceae</taxon>
        <taxon>Streptomyces</taxon>
    </lineage>
</organism>
<name>A0ACD5ABR1_9ACTN</name>
<dbReference type="EMBL" id="CP146022">
    <property type="protein sequence ID" value="WWQ64612.1"/>
    <property type="molecule type" value="Genomic_DNA"/>
</dbReference>
<gene>
    <name evidence="1" type="primary">mycP</name>
    <name evidence="1" type="ORF">V2W30_15510</name>
</gene>
<keyword evidence="1" id="KW-0645">Protease</keyword>
<proteinExistence type="predicted"/>
<dbReference type="Proteomes" id="UP001432251">
    <property type="component" value="Chromosome"/>
</dbReference>
<protein>
    <submittedName>
        <fullName evidence="1">Type VII secretion-associated serine protease mycosin</fullName>
    </submittedName>
</protein>
<keyword evidence="2" id="KW-1185">Reference proteome</keyword>
<keyword evidence="1" id="KW-0378">Hydrolase</keyword>
<sequence length="455" mass="46075">MPTTSPSHKRVGVAASALCGLLLVGTAATPAEAESTRSQQWFLDVMHAESMWKTSTGKGITVAVIDTGVDPSNADLKGRVLDGQDLASSKRSGDEHTDYDGHGTGMAGLIAGTGAYGGGQGAFGLAPGAQILPVRMPDSSEITSFAMADRMSEAIRYSADSGAKVINISMGGGVDSRKLKEAAGYALKKGSLVFAAVGNSGASDNSVEYPAATPGVVGVGAVGKNLSKTGESTAGPQVDLAAPGDEMVHACGGKTGLCKTSGSSDATALASASAALIWSAHPDWTNNQVLRVMLNTIGGPTDGAKRNDGIGYGIVRPRIALKTPGDPGPADKFPMTDYPVVAKSPSSEASQGAGTKASGGEDSAKSAAGSEGNTFGPWVAAGAAVVVVGGAVALIVARRRRRDRQLPPAIPPMHPPYGGPYASQPPYGEQQFSPQGQQRYGSPQGNHPNDPHQGS</sequence>
<accession>A0ACD5ABR1</accession>
<evidence type="ECO:0000313" key="2">
    <source>
        <dbReference type="Proteomes" id="UP001432251"/>
    </source>
</evidence>
<reference evidence="1" key="1">
    <citation type="journal article" date="2025" name="Int. J. Syst. Evol. Microbiol.">
        <title>Streptomyces citrinus sp. nov., with yellow diffusible pigment.</title>
        <authorList>
            <person name="He Y."/>
            <person name="Yang E."/>
            <person name="Xu J."/>
            <person name="Sun Y."/>
            <person name="Sun L."/>
        </authorList>
    </citation>
    <scope>NUCLEOTIDE SEQUENCE</scope>
    <source>
        <strain evidence="1">Q6</strain>
    </source>
</reference>